<proteinExistence type="predicted"/>
<dbReference type="Proteomes" id="UP000266272">
    <property type="component" value="Unassembled WGS sequence"/>
</dbReference>
<dbReference type="AlphaFoldDB" id="A0A395NZW8"/>
<organism evidence="1 2">
    <name type="scientific">Trichoderma arundinaceum</name>
    <dbReference type="NCBI Taxonomy" id="490622"/>
    <lineage>
        <taxon>Eukaryota</taxon>
        <taxon>Fungi</taxon>
        <taxon>Dikarya</taxon>
        <taxon>Ascomycota</taxon>
        <taxon>Pezizomycotina</taxon>
        <taxon>Sordariomycetes</taxon>
        <taxon>Hypocreomycetidae</taxon>
        <taxon>Hypocreales</taxon>
        <taxon>Hypocreaceae</taxon>
        <taxon>Trichoderma</taxon>
    </lineage>
</organism>
<accession>A0A395NZW8</accession>
<name>A0A395NZW8_TRIAR</name>
<evidence type="ECO:0000313" key="2">
    <source>
        <dbReference type="Proteomes" id="UP000266272"/>
    </source>
</evidence>
<keyword evidence="2" id="KW-1185">Reference proteome</keyword>
<evidence type="ECO:0000313" key="1">
    <source>
        <dbReference type="EMBL" id="RFU81648.1"/>
    </source>
</evidence>
<reference evidence="1 2" key="1">
    <citation type="journal article" date="2018" name="PLoS Pathog.">
        <title>Evolution of structural diversity of trichothecenes, a family of toxins produced by plant pathogenic and entomopathogenic fungi.</title>
        <authorList>
            <person name="Proctor R.H."/>
            <person name="McCormick S.P."/>
            <person name="Kim H.S."/>
            <person name="Cardoza R.E."/>
            <person name="Stanley A.M."/>
            <person name="Lindo L."/>
            <person name="Kelly A."/>
            <person name="Brown D.W."/>
            <person name="Lee T."/>
            <person name="Vaughan M.M."/>
            <person name="Alexander N.J."/>
            <person name="Busman M."/>
            <person name="Gutierrez S."/>
        </authorList>
    </citation>
    <scope>NUCLEOTIDE SEQUENCE [LARGE SCALE GENOMIC DNA]</scope>
    <source>
        <strain evidence="1 2">IBT 40837</strain>
    </source>
</reference>
<dbReference type="EMBL" id="PXOA01000035">
    <property type="protein sequence ID" value="RFU81648.1"/>
    <property type="molecule type" value="Genomic_DNA"/>
</dbReference>
<comment type="caution">
    <text evidence="1">The sequence shown here is derived from an EMBL/GenBank/DDBJ whole genome shotgun (WGS) entry which is preliminary data.</text>
</comment>
<protein>
    <submittedName>
        <fullName evidence="1">Uncharacterized protein</fullName>
    </submittedName>
</protein>
<sequence>MAKDAELPALQSNKVTLSSNVFQRDKKDEMPMTSPIAWAQLRRDTEGNSCILVIESILTVAKLVLEAILHTMSMLIMAMYQPIMVETPARPKYAIPSDTKIGMTYIGVLAGDMVAGIDHHLSKPLHLLSDRSHVDPYHVFFILMPMVSSTLAGRPSPRLKKGKAAHLQLLSEDINSEFEERLQAACNKKGRAQKRRKSCGQ</sequence>
<gene>
    <name evidence="1" type="ORF">TARUN_536</name>
</gene>
<dbReference type="OrthoDB" id="21470at2759"/>